<gene>
    <name evidence="3" type="ORF">HH304_05765</name>
</gene>
<keyword evidence="1" id="KW-0812">Transmembrane</keyword>
<name>A0A848J0T6_9BACT</name>
<dbReference type="RefSeq" id="WP_169678882.1">
    <property type="nucleotide sequence ID" value="NZ_JABBNU010000003.1"/>
</dbReference>
<reference evidence="3 4" key="1">
    <citation type="submission" date="2020-04" db="EMBL/GenBank/DDBJ databases">
        <title>Flammeovirgaceae bacterium KN852 isolated from deep sea.</title>
        <authorList>
            <person name="Zhang D.-C."/>
        </authorList>
    </citation>
    <scope>NUCLEOTIDE SEQUENCE [LARGE SCALE GENOMIC DNA]</scope>
    <source>
        <strain evidence="3 4">KN852</strain>
    </source>
</reference>
<keyword evidence="1" id="KW-0472">Membrane</keyword>
<keyword evidence="1" id="KW-1133">Transmembrane helix</keyword>
<feature type="transmembrane region" description="Helical" evidence="1">
    <location>
        <begin position="258"/>
        <end position="276"/>
    </location>
</feature>
<dbReference type="Pfam" id="PF09925">
    <property type="entry name" value="DUF2157"/>
    <property type="match status" value="1"/>
</dbReference>
<feature type="transmembrane region" description="Helical" evidence="1">
    <location>
        <begin position="103"/>
        <end position="122"/>
    </location>
</feature>
<feature type="transmembrane region" description="Helical" evidence="1">
    <location>
        <begin position="324"/>
        <end position="340"/>
    </location>
</feature>
<comment type="caution">
    <text evidence="3">The sequence shown here is derived from an EMBL/GenBank/DDBJ whole genome shotgun (WGS) entry which is preliminary data.</text>
</comment>
<feature type="transmembrane region" description="Helical" evidence="1">
    <location>
        <begin position="153"/>
        <end position="171"/>
    </location>
</feature>
<feature type="transmembrane region" description="Helical" evidence="1">
    <location>
        <begin position="296"/>
        <end position="312"/>
    </location>
</feature>
<feature type="transmembrane region" description="Helical" evidence="1">
    <location>
        <begin position="371"/>
        <end position="391"/>
    </location>
</feature>
<proteinExistence type="predicted"/>
<dbReference type="InterPro" id="IPR018677">
    <property type="entry name" value="DUF2157"/>
</dbReference>
<feature type="transmembrane region" description="Helical" evidence="1">
    <location>
        <begin position="397"/>
        <end position="419"/>
    </location>
</feature>
<evidence type="ECO:0000259" key="2">
    <source>
        <dbReference type="Pfam" id="PF09925"/>
    </source>
</evidence>
<dbReference type="AlphaFoldDB" id="A0A848J0T6"/>
<feature type="transmembrane region" description="Helical" evidence="1">
    <location>
        <begin position="228"/>
        <end position="246"/>
    </location>
</feature>
<protein>
    <submittedName>
        <fullName evidence="3">DUF2157 domain-containing protein</fullName>
    </submittedName>
</protein>
<feature type="transmembrane region" description="Helical" evidence="1">
    <location>
        <begin position="346"/>
        <end position="364"/>
    </location>
</feature>
<feature type="transmembrane region" description="Helical" evidence="1">
    <location>
        <begin position="72"/>
        <end position="91"/>
    </location>
</feature>
<evidence type="ECO:0000313" key="4">
    <source>
        <dbReference type="Proteomes" id="UP000559010"/>
    </source>
</evidence>
<feature type="transmembrane region" description="Helical" evidence="1">
    <location>
        <begin position="177"/>
        <end position="193"/>
    </location>
</feature>
<evidence type="ECO:0000313" key="3">
    <source>
        <dbReference type="EMBL" id="NMM47899.1"/>
    </source>
</evidence>
<feature type="transmembrane region" description="Helical" evidence="1">
    <location>
        <begin position="39"/>
        <end position="60"/>
    </location>
</feature>
<evidence type="ECO:0000256" key="1">
    <source>
        <dbReference type="SAM" id="Phobius"/>
    </source>
</evidence>
<keyword evidence="4" id="KW-1185">Reference proteome</keyword>
<organism evidence="3 4">
    <name type="scientific">Marinigracilibium pacificum</name>
    <dbReference type="NCBI Taxonomy" id="2729599"/>
    <lineage>
        <taxon>Bacteria</taxon>
        <taxon>Pseudomonadati</taxon>
        <taxon>Bacteroidota</taxon>
        <taxon>Cytophagia</taxon>
        <taxon>Cytophagales</taxon>
        <taxon>Flammeovirgaceae</taxon>
        <taxon>Marinigracilibium</taxon>
    </lineage>
</organism>
<dbReference type="EMBL" id="JABBNU010000003">
    <property type="protein sequence ID" value="NMM47899.1"/>
    <property type="molecule type" value="Genomic_DNA"/>
</dbReference>
<feature type="transmembrane region" description="Helical" evidence="1">
    <location>
        <begin position="205"/>
        <end position="222"/>
    </location>
</feature>
<dbReference type="Proteomes" id="UP000559010">
    <property type="component" value="Unassembled WGS sequence"/>
</dbReference>
<accession>A0A848J0T6</accession>
<feature type="domain" description="DUF2157" evidence="2">
    <location>
        <begin position="9"/>
        <end position="149"/>
    </location>
</feature>
<sequence length="426" mass="48640">MSLTKDLPELIEAGIISDETADKIRNYYKTKKSPSSNRLFIAFGILGALLIGLGIILIIAHNWDDLTRTTRTIISFIPLIISQILCLFILIKKKDEVAWRESGAILLILSIGASISLVSQIYNIPGDLSGFILTWVLLSLPLVYIMRSSFSSLLYLIGITVYSCEVSYWDYATSSSYEYWLLLLAVLPWYIYLFKTKPYSNFTFFHHWLLPLSVTICLGTIAESFEELLFVTYICWFGAIYIIGNFRYFENIKSRNNGYMIIGGFGTMVILFILSFDDFWQHLRNDFNIEGAFTSPEFLSTLVTFVLAAFVFQRNYKNSKANSIPILAIVFPIVYFTFILGMHSQLAVFLINFLILAIGILYIYQGAHKNHLGIMNFGLLSIAILVTCRFFDSDLPFYVRGLLFVIVGIGFFVSNYLILKKRKTND</sequence>
<feature type="transmembrane region" description="Helical" evidence="1">
    <location>
        <begin position="128"/>
        <end position="146"/>
    </location>
</feature>